<keyword evidence="1" id="KW-1133">Transmembrane helix</keyword>
<feature type="domain" description="CAAX prenyl protease 2/Lysostaphin resistance protein A-like" evidence="2">
    <location>
        <begin position="130"/>
        <end position="217"/>
    </location>
</feature>
<accession>A0A0M8K7D2</accession>
<reference evidence="3 4" key="1">
    <citation type="journal article" date="2015" name="Genome Announc.">
        <title>Draft Genome Sequence of a Heterotrophic Facultative Anaerobic Thermophilic Bacterium, Ardenticatena maritima Strain 110ST.</title>
        <authorList>
            <person name="Kawaichi S."/>
            <person name="Yoshida T."/>
            <person name="Sako Y."/>
            <person name="Nakamura R."/>
        </authorList>
    </citation>
    <scope>NUCLEOTIDE SEQUENCE [LARGE SCALE GENOMIC DNA]</scope>
    <source>
        <strain evidence="3 4">110S</strain>
    </source>
</reference>
<evidence type="ECO:0000313" key="3">
    <source>
        <dbReference type="EMBL" id="GAP62291.1"/>
    </source>
</evidence>
<comment type="caution">
    <text evidence="3">The sequence shown here is derived from an EMBL/GenBank/DDBJ whole genome shotgun (WGS) entry which is preliminary data.</text>
</comment>
<dbReference type="AlphaFoldDB" id="A0A0M8K7D2"/>
<feature type="transmembrane region" description="Helical" evidence="1">
    <location>
        <begin position="158"/>
        <end position="176"/>
    </location>
</feature>
<organism evidence="3 4">
    <name type="scientific">Ardenticatena maritima</name>
    <dbReference type="NCBI Taxonomy" id="872965"/>
    <lineage>
        <taxon>Bacteria</taxon>
        <taxon>Bacillati</taxon>
        <taxon>Chloroflexota</taxon>
        <taxon>Ardenticatenia</taxon>
        <taxon>Ardenticatenales</taxon>
        <taxon>Ardenticatenaceae</taxon>
        <taxon>Ardenticatena</taxon>
    </lineage>
</organism>
<feature type="transmembrane region" description="Helical" evidence="1">
    <location>
        <begin position="49"/>
        <end position="68"/>
    </location>
</feature>
<reference evidence="4" key="2">
    <citation type="submission" date="2015-08" db="EMBL/GenBank/DDBJ databases">
        <title>Draft Genome Sequence of a Heterotrophic Facultative Anaerobic Bacterium Ardenticatena maritima Strain 110S.</title>
        <authorList>
            <person name="Kawaichi S."/>
            <person name="Yoshida T."/>
            <person name="Sako Y."/>
            <person name="Nakamura R."/>
        </authorList>
    </citation>
    <scope>NUCLEOTIDE SEQUENCE [LARGE SCALE GENOMIC DNA]</scope>
    <source>
        <strain evidence="4">110S</strain>
    </source>
</reference>
<keyword evidence="1" id="KW-0472">Membrane</keyword>
<keyword evidence="1" id="KW-0812">Transmembrane</keyword>
<gene>
    <name evidence="3" type="ORF">ARMA_0714</name>
</gene>
<evidence type="ECO:0000259" key="2">
    <source>
        <dbReference type="Pfam" id="PF02517"/>
    </source>
</evidence>
<dbReference type="PANTHER" id="PTHR36435:SF1">
    <property type="entry name" value="CAAX AMINO TERMINAL PROTEASE FAMILY PROTEIN"/>
    <property type="match status" value="1"/>
</dbReference>
<name>A0A0M8K7D2_9CHLR</name>
<feature type="transmembrane region" description="Helical" evidence="1">
    <location>
        <begin position="88"/>
        <end position="109"/>
    </location>
</feature>
<dbReference type="RefSeq" id="WP_054492231.1">
    <property type="nucleotide sequence ID" value="NZ_BBZA01000040.1"/>
</dbReference>
<dbReference type="Proteomes" id="UP000037784">
    <property type="component" value="Unassembled WGS sequence"/>
</dbReference>
<dbReference type="InterPro" id="IPR003675">
    <property type="entry name" value="Rce1/LyrA-like_dom"/>
</dbReference>
<feature type="transmembrane region" description="Helical" evidence="1">
    <location>
        <begin position="183"/>
        <end position="200"/>
    </location>
</feature>
<evidence type="ECO:0000313" key="4">
    <source>
        <dbReference type="Proteomes" id="UP000037784"/>
    </source>
</evidence>
<dbReference type="Pfam" id="PF02517">
    <property type="entry name" value="Rce1-like"/>
    <property type="match status" value="1"/>
</dbReference>
<feature type="transmembrane region" description="Helical" evidence="1">
    <location>
        <begin position="6"/>
        <end position="28"/>
    </location>
</feature>
<dbReference type="InterPro" id="IPR052710">
    <property type="entry name" value="CAAX_protease"/>
</dbReference>
<protein>
    <recommendedName>
        <fullName evidence="2">CAAX prenyl protease 2/Lysostaphin resistance protein A-like domain-containing protein</fullName>
    </recommendedName>
</protein>
<dbReference type="PANTHER" id="PTHR36435">
    <property type="entry name" value="SLR1288 PROTEIN"/>
    <property type="match status" value="1"/>
</dbReference>
<dbReference type="GO" id="GO:0080120">
    <property type="term" value="P:CAAX-box protein maturation"/>
    <property type="evidence" value="ECO:0007669"/>
    <property type="project" value="UniProtKB-ARBA"/>
</dbReference>
<keyword evidence="4" id="KW-1185">Reference proteome</keyword>
<dbReference type="InParanoid" id="A0A0M8K7D2"/>
<dbReference type="GO" id="GO:0004175">
    <property type="term" value="F:endopeptidase activity"/>
    <property type="evidence" value="ECO:0007669"/>
    <property type="project" value="UniProtKB-ARBA"/>
</dbReference>
<evidence type="ECO:0000256" key="1">
    <source>
        <dbReference type="SAM" id="Phobius"/>
    </source>
</evidence>
<proteinExistence type="predicted"/>
<sequence>METLRLVLFAGGTLVLLGFVAMMTLETARLLAITDEPLPFNPLLHPLETAFRLALLLLCAGLMLVSGLPREQFGVVPFNPMRDLAMAAFLGVVLAWVVNAFSMGLLPRLRPGLYAPTAMRLLRPRTRDEVAPVVLAALPAAALEEMLFRALLVGGFSLWAPAPLLVVLSSLLFGVLHMAQGVWGVLLTAALGMVMGWLFIATGSLWFVIVLHWALNANQLVLAYLRPDLFERFAHASAK</sequence>
<dbReference type="EMBL" id="BBZA01000040">
    <property type="protein sequence ID" value="GAP62291.1"/>
    <property type="molecule type" value="Genomic_DNA"/>
</dbReference>